<feature type="binding site" evidence="9">
    <location>
        <position position="229"/>
    </location>
    <ligand>
        <name>Mn(2+)</name>
        <dbReference type="ChEBI" id="CHEBI:29035"/>
    </ligand>
</feature>
<evidence type="ECO:0000256" key="4">
    <source>
        <dbReference type="ARBA" id="ARBA00022801"/>
    </source>
</evidence>
<evidence type="ECO:0000313" key="11">
    <source>
        <dbReference type="Proteomes" id="UP001055553"/>
    </source>
</evidence>
<dbReference type="PANTHER" id="PTHR43219">
    <property type="entry name" value="CRISPR-ASSOCIATED ENDONUCLEASE CAS1"/>
    <property type="match status" value="1"/>
</dbReference>
<comment type="subunit">
    <text evidence="9">Homodimer, forms a heterotetramer with a Cas2 homodimer.</text>
</comment>
<dbReference type="Proteomes" id="UP001055553">
    <property type="component" value="Chromosome"/>
</dbReference>
<feature type="binding site" evidence="9">
    <location>
        <position position="244"/>
    </location>
    <ligand>
        <name>Mn(2+)</name>
        <dbReference type="ChEBI" id="CHEBI:29035"/>
    </ligand>
</feature>
<dbReference type="InterPro" id="IPR042206">
    <property type="entry name" value="CRISPR-assoc_Cas1_C"/>
</dbReference>
<proteinExistence type="inferred from homology"/>
<accession>A0A915WT07</accession>
<dbReference type="EMBL" id="AP019769">
    <property type="protein sequence ID" value="BBL45732.1"/>
    <property type="molecule type" value="Genomic_DNA"/>
</dbReference>
<dbReference type="Gene3D" id="3.100.10.20">
    <property type="entry name" value="CRISPR-associated endonuclease Cas1, N-terminal domain"/>
    <property type="match status" value="1"/>
</dbReference>
<dbReference type="Pfam" id="PF01867">
    <property type="entry name" value="Cas_Cas1"/>
    <property type="match status" value="1"/>
</dbReference>
<keyword evidence="7 9" id="KW-0238">DNA-binding</keyword>
<dbReference type="InterPro" id="IPR042211">
    <property type="entry name" value="CRISPR-assoc_Cas1_N"/>
</dbReference>
<comment type="cofactor">
    <cofactor evidence="9">
        <name>Mg(2+)</name>
        <dbReference type="ChEBI" id="CHEBI:18420"/>
    </cofactor>
    <cofactor evidence="9">
        <name>Mn(2+)</name>
        <dbReference type="ChEBI" id="CHEBI:29035"/>
    </cofactor>
</comment>
<protein>
    <recommendedName>
        <fullName evidence="9">CRISPR-associated endonuclease Cas1</fullName>
        <ecNumber evidence="9">3.1.-.-</ecNumber>
    </recommendedName>
</protein>
<evidence type="ECO:0000256" key="5">
    <source>
        <dbReference type="ARBA" id="ARBA00022842"/>
    </source>
</evidence>
<dbReference type="AlphaFoldDB" id="A0A915WT07"/>
<organism evidence="10 11">
    <name type="scientific">Nanobdella aerobiophila</name>
    <dbReference type="NCBI Taxonomy" id="2586965"/>
    <lineage>
        <taxon>Archaea</taxon>
        <taxon>Nanobdellota</taxon>
        <taxon>Nanobdellia</taxon>
        <taxon>Nanobdellales</taxon>
        <taxon>Nanobdellaceae</taxon>
        <taxon>Nanobdella</taxon>
    </lineage>
</organism>
<dbReference type="Gene3D" id="1.20.120.920">
    <property type="entry name" value="CRISPR-associated endonuclease Cas1, C-terminal domain"/>
    <property type="match status" value="1"/>
</dbReference>
<dbReference type="RefSeq" id="WP_258393046.1">
    <property type="nucleotide sequence ID" value="NZ_AP019769.1"/>
</dbReference>
<reference evidence="11" key="1">
    <citation type="journal article" date="2022" name="Int. J. Syst. Evol. Microbiol.">
        <title>Nanobdella aerobiophila gen. nov., sp. nov., a thermoacidophilic, obligate ectosymbiotic archaeon, and proposal of Nanobdellaceae fam. nov., Nanobdellales ord. nov. and Nanobdellia class. nov.</title>
        <authorList>
            <person name="Kato S."/>
            <person name="Ogasawara A."/>
            <person name="Itoh T."/>
            <person name="Sakai H.D."/>
            <person name="Shimizu M."/>
            <person name="Yuki M."/>
            <person name="Kaneko M."/>
            <person name="Takashina T."/>
            <person name="Ohkuma M."/>
        </authorList>
    </citation>
    <scope>NUCLEOTIDE SEQUENCE [LARGE SCALE GENOMIC DNA]</scope>
    <source>
        <strain evidence="11">MJ1</strain>
    </source>
</reference>
<dbReference type="GO" id="GO:0043571">
    <property type="term" value="P:maintenance of CRISPR repeat elements"/>
    <property type="evidence" value="ECO:0007669"/>
    <property type="project" value="UniProtKB-UniRule"/>
</dbReference>
<keyword evidence="8 9" id="KW-0464">Manganese</keyword>
<dbReference type="GO" id="GO:0003677">
    <property type="term" value="F:DNA binding"/>
    <property type="evidence" value="ECO:0007669"/>
    <property type="project" value="UniProtKB-KW"/>
</dbReference>
<dbReference type="EC" id="3.1.-.-" evidence="9"/>
<dbReference type="HAMAP" id="MF_01470">
    <property type="entry name" value="Cas1"/>
    <property type="match status" value="1"/>
</dbReference>
<evidence type="ECO:0000256" key="7">
    <source>
        <dbReference type="ARBA" id="ARBA00023125"/>
    </source>
</evidence>
<evidence type="ECO:0000256" key="6">
    <source>
        <dbReference type="ARBA" id="ARBA00023118"/>
    </source>
</evidence>
<evidence type="ECO:0000256" key="1">
    <source>
        <dbReference type="ARBA" id="ARBA00022722"/>
    </source>
</evidence>
<feature type="binding site" evidence="9">
    <location>
        <position position="165"/>
    </location>
    <ligand>
        <name>Mn(2+)</name>
        <dbReference type="ChEBI" id="CHEBI:29035"/>
    </ligand>
</feature>
<dbReference type="GO" id="GO:0051607">
    <property type="term" value="P:defense response to virus"/>
    <property type="evidence" value="ECO:0007669"/>
    <property type="project" value="UniProtKB-UniRule"/>
</dbReference>
<dbReference type="GeneID" id="74568528"/>
<keyword evidence="3 9" id="KW-0255">Endonuclease</keyword>
<comment type="similarity">
    <text evidence="9">Belongs to the CRISPR-associated endonuclease Cas1 family.</text>
</comment>
<keyword evidence="2 9" id="KW-0479">Metal-binding</keyword>
<dbReference type="PANTHER" id="PTHR43219:SF2">
    <property type="entry name" value="CRISPR-ASSOCIATED ENDONUCLEASE CAS1"/>
    <property type="match status" value="1"/>
</dbReference>
<gene>
    <name evidence="9" type="primary">cas1</name>
    <name evidence="10" type="ORF">MJ1_0582</name>
</gene>
<keyword evidence="6 9" id="KW-0051">Antiviral defense</keyword>
<dbReference type="KEGG" id="naer:MJ1_0582"/>
<dbReference type="GO" id="GO:0004520">
    <property type="term" value="F:DNA endonuclease activity"/>
    <property type="evidence" value="ECO:0007669"/>
    <property type="project" value="InterPro"/>
</dbReference>
<dbReference type="NCBIfam" id="TIGR03641">
    <property type="entry name" value="cas1_HMARI"/>
    <property type="match status" value="1"/>
</dbReference>
<name>A0A915WT07_9ARCH</name>
<evidence type="ECO:0000256" key="9">
    <source>
        <dbReference type="HAMAP-Rule" id="MF_01470"/>
    </source>
</evidence>
<keyword evidence="4 9" id="KW-0378">Hydrolase</keyword>
<dbReference type="GO" id="GO:0016787">
    <property type="term" value="F:hydrolase activity"/>
    <property type="evidence" value="ECO:0007669"/>
    <property type="project" value="UniProtKB-KW"/>
</dbReference>
<dbReference type="GO" id="GO:0046872">
    <property type="term" value="F:metal ion binding"/>
    <property type="evidence" value="ECO:0007669"/>
    <property type="project" value="UniProtKB-UniRule"/>
</dbReference>
<keyword evidence="1 9" id="KW-0540">Nuclease</keyword>
<keyword evidence="11" id="KW-1185">Reference proteome</keyword>
<comment type="function">
    <text evidence="9">CRISPR (clustered regularly interspaced short palindromic repeat), is an adaptive immune system that provides protection against mobile genetic elements (viruses, transposable elements and conjugative plasmids). CRISPR clusters contain spacers, sequences complementary to antecedent mobile elements, and target invading nucleic acids. CRISPR clusters are transcribed and processed into CRISPR RNA (crRNA). Acts as a dsDNA endonuclease. Involved in the integration of spacer DNA into the CRISPR cassette.</text>
</comment>
<dbReference type="InterPro" id="IPR002729">
    <property type="entry name" value="CRISPR-assoc_Cas1"/>
</dbReference>
<evidence type="ECO:0000313" key="10">
    <source>
        <dbReference type="EMBL" id="BBL45732.1"/>
    </source>
</evidence>
<evidence type="ECO:0000256" key="8">
    <source>
        <dbReference type="ARBA" id="ARBA00023211"/>
    </source>
</evidence>
<keyword evidence="5 9" id="KW-0460">Magnesium</keyword>
<evidence type="ECO:0000256" key="2">
    <source>
        <dbReference type="ARBA" id="ARBA00022723"/>
    </source>
</evidence>
<dbReference type="InterPro" id="IPR019858">
    <property type="entry name" value="CRISPR-assoc_Cas1_HMARI/TNEAP"/>
</dbReference>
<dbReference type="NCBIfam" id="TIGR00287">
    <property type="entry name" value="cas1"/>
    <property type="match status" value="1"/>
</dbReference>
<evidence type="ECO:0000256" key="3">
    <source>
        <dbReference type="ARBA" id="ARBA00022759"/>
    </source>
</evidence>
<sequence length="336" mass="40343">MSKNIYIISIGKLFRKYNNLYFIDKDKKKRAIPLENISNIFILNKVSITYNALKLIADRNIFLHFFYENREKGIFYHLGSFVPKHKNPAGIIHIKQALAYNDIQKRSEIALEIVDATRYNMIKVLEKYSEIKDYVQRLRSYNVKEEFKRNFNDWKNSINIILGIESNIWQIFYDALDKVLKTYKLEKRTRRPPRNEANAIVSFSNMLLYSQVLSEIYKTHLDPTISFLHEPFERRFSLALDFAEPFKPIITFRILIWLINQDMIKSEHFVKGLDSILLNEYGRKLVIKEFDKRIDETIKIKGKGRKSIKTFIRKQCYNLERYLIEEYPFEAFRLRY</sequence>